<dbReference type="EMBL" id="JAUNZN010000002">
    <property type="protein sequence ID" value="KAK4826671.1"/>
    <property type="molecule type" value="Genomic_DNA"/>
</dbReference>
<feature type="region of interest" description="Disordered" evidence="1">
    <location>
        <begin position="51"/>
        <end position="72"/>
    </location>
</feature>
<evidence type="ECO:0000313" key="2">
    <source>
        <dbReference type="EMBL" id="KAK4826671.1"/>
    </source>
</evidence>
<keyword evidence="3" id="KW-1185">Reference proteome</keyword>
<reference evidence="2 3" key="1">
    <citation type="journal article" date="2023" name="J. Hered.">
        <title>Chromosome-level genome of the wood stork (Mycteria americana) provides insight into avian chromosome evolution.</title>
        <authorList>
            <person name="Flamio R. Jr."/>
            <person name="Ramstad K.M."/>
        </authorList>
    </citation>
    <scope>NUCLEOTIDE SEQUENCE [LARGE SCALE GENOMIC DNA]</scope>
    <source>
        <strain evidence="2">JAX WOST 10</strain>
    </source>
</reference>
<protein>
    <submittedName>
        <fullName evidence="2">Uncharacterized protein</fullName>
    </submittedName>
</protein>
<sequence length="467" mass="52145">MQMDTDNLPLSEMALAILMLFPTFHGKVRDGNTDCLMSTYKQHFAKQRTNTAADVPSLSQRVQEAPGPDGFSPEVDVNSSLVGRTQINQREKVTSLSGAALLSWEQSNKQRGGWIHRFPFSPKPRCWERGGKEHRNKPANITTADEMQNPSRKLLSSGSAELHIARVLSPKAKLAPGARSCNKKRSAWVCSGLDIRKHLFTERLVKHWNRLPREVVDAPCLSVFERHLDNALKNFWAALKRHIGCKGLNPEAGSLESDGVWIPKIRSLRWTTANIGKVSLASQPWSRIMESLQKSKLKRQQSLLSKQHHGRLAWAVQRMWRAMPEQGAQSRQGLQGRPIQCILGSKQQQDTNTSPISGCQSSASATCIEIEGSCVGKESSGAQQNHLLLCTNTFLLCRSKHSCVVVQISRKDLRCTAAKNHRALWIQGDRATSGSDKELLLGGVPASEKKNEIARERERSEEKEREC</sequence>
<feature type="compositionally biased region" description="Basic and acidic residues" evidence="1">
    <location>
        <begin position="447"/>
        <end position="467"/>
    </location>
</feature>
<feature type="compositionally biased region" description="Polar residues" evidence="1">
    <location>
        <begin position="51"/>
        <end position="62"/>
    </location>
</feature>
<dbReference type="Proteomes" id="UP001333110">
    <property type="component" value="Unassembled WGS sequence"/>
</dbReference>
<organism evidence="2 3">
    <name type="scientific">Mycteria americana</name>
    <name type="common">Wood stork</name>
    <dbReference type="NCBI Taxonomy" id="33587"/>
    <lineage>
        <taxon>Eukaryota</taxon>
        <taxon>Metazoa</taxon>
        <taxon>Chordata</taxon>
        <taxon>Craniata</taxon>
        <taxon>Vertebrata</taxon>
        <taxon>Euteleostomi</taxon>
        <taxon>Archelosauria</taxon>
        <taxon>Archosauria</taxon>
        <taxon>Dinosauria</taxon>
        <taxon>Saurischia</taxon>
        <taxon>Theropoda</taxon>
        <taxon>Coelurosauria</taxon>
        <taxon>Aves</taxon>
        <taxon>Neognathae</taxon>
        <taxon>Neoaves</taxon>
        <taxon>Aequornithes</taxon>
        <taxon>Ciconiiformes</taxon>
        <taxon>Ciconiidae</taxon>
        <taxon>Mycteria</taxon>
    </lineage>
</organism>
<name>A0AAN7PQ57_MYCAM</name>
<evidence type="ECO:0000313" key="3">
    <source>
        <dbReference type="Proteomes" id="UP001333110"/>
    </source>
</evidence>
<comment type="caution">
    <text evidence="2">The sequence shown here is derived from an EMBL/GenBank/DDBJ whole genome shotgun (WGS) entry which is preliminary data.</text>
</comment>
<accession>A0AAN7PQ57</accession>
<proteinExistence type="predicted"/>
<gene>
    <name evidence="2" type="ORF">QYF61_010680</name>
</gene>
<feature type="region of interest" description="Disordered" evidence="1">
    <location>
        <begin position="445"/>
        <end position="467"/>
    </location>
</feature>
<evidence type="ECO:0000256" key="1">
    <source>
        <dbReference type="SAM" id="MobiDB-lite"/>
    </source>
</evidence>
<dbReference type="AlphaFoldDB" id="A0AAN7PQ57"/>